<organism evidence="1">
    <name type="scientific">Rhizophora mucronata</name>
    <name type="common">Asiatic mangrove</name>
    <dbReference type="NCBI Taxonomy" id="61149"/>
    <lineage>
        <taxon>Eukaryota</taxon>
        <taxon>Viridiplantae</taxon>
        <taxon>Streptophyta</taxon>
        <taxon>Embryophyta</taxon>
        <taxon>Tracheophyta</taxon>
        <taxon>Spermatophyta</taxon>
        <taxon>Magnoliopsida</taxon>
        <taxon>eudicotyledons</taxon>
        <taxon>Gunneridae</taxon>
        <taxon>Pentapetalae</taxon>
        <taxon>rosids</taxon>
        <taxon>fabids</taxon>
        <taxon>Malpighiales</taxon>
        <taxon>Rhizophoraceae</taxon>
        <taxon>Rhizophora</taxon>
    </lineage>
</organism>
<dbReference type="EMBL" id="GGEC01054839">
    <property type="protein sequence ID" value="MBX35323.1"/>
    <property type="molecule type" value="Transcribed_RNA"/>
</dbReference>
<accession>A0A2P2MYN8</accession>
<dbReference type="AlphaFoldDB" id="A0A2P2MYN8"/>
<proteinExistence type="predicted"/>
<reference evidence="1" key="1">
    <citation type="submission" date="2018-02" db="EMBL/GenBank/DDBJ databases">
        <title>Rhizophora mucronata_Transcriptome.</title>
        <authorList>
            <person name="Meera S.P."/>
            <person name="Sreeshan A."/>
            <person name="Augustine A."/>
        </authorList>
    </citation>
    <scope>NUCLEOTIDE SEQUENCE</scope>
    <source>
        <tissue evidence="1">Leaf</tissue>
    </source>
</reference>
<name>A0A2P2MYN8_RHIMU</name>
<evidence type="ECO:0000313" key="1">
    <source>
        <dbReference type="EMBL" id="MBX35323.1"/>
    </source>
</evidence>
<sequence>MLTQLIFPSFSNFVSLLLPQGETIIHKSAYAYSNSKSIAKPPTCWGTCINKINEMQYEMQDCM</sequence>
<protein>
    <submittedName>
        <fullName evidence="1">Uncharacterized protein</fullName>
    </submittedName>
</protein>